<name>A0A5K7ZZ27_9BACT</name>
<reference evidence="14 15" key="1">
    <citation type="submission" date="2019-11" db="EMBL/GenBank/DDBJ databases">
        <title>Comparative genomics of hydrocarbon-degrading Desulfosarcina strains.</title>
        <authorList>
            <person name="Watanabe M."/>
            <person name="Kojima H."/>
            <person name="Fukui M."/>
        </authorList>
    </citation>
    <scope>NUCLEOTIDE SEQUENCE [LARGE SCALE GENOMIC DNA]</scope>
    <source>
        <strain evidence="14 15">28bB2T</strain>
    </source>
</reference>
<dbReference type="PROSITE" id="PS01316">
    <property type="entry name" value="ATP_P_PHORIBOSYLTR"/>
    <property type="match status" value="1"/>
</dbReference>
<dbReference type="AlphaFoldDB" id="A0A5K7ZZ27"/>
<dbReference type="KEGG" id="dov:DSCO28_59570"/>
<dbReference type="InterPro" id="IPR001348">
    <property type="entry name" value="ATP_PRibTrfase_HisG"/>
</dbReference>
<keyword evidence="11" id="KW-0460">Magnesium</keyword>
<comment type="pathway">
    <text evidence="2 11">Amino-acid biosynthesis; L-histidine biosynthesis; L-histidine from 5-phospho-alpha-D-ribose 1-diphosphate: step 1/9.</text>
</comment>
<evidence type="ECO:0000256" key="7">
    <source>
        <dbReference type="ARBA" id="ARBA00022676"/>
    </source>
</evidence>
<dbReference type="InterPro" id="IPR015867">
    <property type="entry name" value="N-reg_PII/ATP_PRibTrfase_C"/>
</dbReference>
<dbReference type="Gene3D" id="3.40.190.10">
    <property type="entry name" value="Periplasmic binding protein-like II"/>
    <property type="match status" value="2"/>
</dbReference>
<dbReference type="PANTHER" id="PTHR21403:SF8">
    <property type="entry name" value="ATP PHOSPHORIBOSYLTRANSFERASE"/>
    <property type="match status" value="1"/>
</dbReference>
<comment type="catalytic activity">
    <reaction evidence="1 11">
        <text>1-(5-phospho-beta-D-ribosyl)-ATP + diphosphate = 5-phospho-alpha-D-ribose 1-diphosphate + ATP</text>
        <dbReference type="Rhea" id="RHEA:18473"/>
        <dbReference type="ChEBI" id="CHEBI:30616"/>
        <dbReference type="ChEBI" id="CHEBI:33019"/>
        <dbReference type="ChEBI" id="CHEBI:58017"/>
        <dbReference type="ChEBI" id="CHEBI:73183"/>
        <dbReference type="EC" id="2.4.2.17"/>
    </reaction>
</comment>
<keyword evidence="6 11" id="KW-0028">Amino-acid biosynthesis</keyword>
<dbReference type="GO" id="GO:0005737">
    <property type="term" value="C:cytoplasm"/>
    <property type="evidence" value="ECO:0007669"/>
    <property type="project" value="UniProtKB-SubCell"/>
</dbReference>
<dbReference type="InterPro" id="IPR013820">
    <property type="entry name" value="ATP_PRibTrfase_cat"/>
</dbReference>
<dbReference type="InterPro" id="IPR020621">
    <property type="entry name" value="ATP-PRT_HisG_long"/>
</dbReference>
<accession>A0A5K7ZZ27</accession>
<dbReference type="Proteomes" id="UP000425960">
    <property type="component" value="Chromosome"/>
</dbReference>
<dbReference type="GO" id="GO:0000287">
    <property type="term" value="F:magnesium ion binding"/>
    <property type="evidence" value="ECO:0007669"/>
    <property type="project" value="UniProtKB-UniRule"/>
</dbReference>
<proteinExistence type="inferred from homology"/>
<dbReference type="UniPathway" id="UPA00031">
    <property type="reaction ID" value="UER00006"/>
</dbReference>
<dbReference type="EC" id="2.4.2.17" evidence="4 11"/>
<dbReference type="SUPFAM" id="SSF54913">
    <property type="entry name" value="GlnB-like"/>
    <property type="match status" value="1"/>
</dbReference>
<dbReference type="HAMAP" id="MF_00079">
    <property type="entry name" value="HisG_Long"/>
    <property type="match status" value="1"/>
</dbReference>
<feature type="domain" description="ATP phosphoribosyltransferase catalytic" evidence="12">
    <location>
        <begin position="49"/>
        <end position="202"/>
    </location>
</feature>
<dbReference type="RefSeq" id="WP_155325011.1">
    <property type="nucleotide sequence ID" value="NZ_AP021876.1"/>
</dbReference>
<dbReference type="InterPro" id="IPR011322">
    <property type="entry name" value="N-reg_PII-like_a/b"/>
</dbReference>
<dbReference type="GO" id="GO:0005524">
    <property type="term" value="F:ATP binding"/>
    <property type="evidence" value="ECO:0007669"/>
    <property type="project" value="UniProtKB-KW"/>
</dbReference>
<keyword evidence="9 11" id="KW-0368">Histidine biosynthesis</keyword>
<keyword evidence="11" id="KW-0479">Metal-binding</keyword>
<gene>
    <name evidence="14" type="primary">hisG_2</name>
    <name evidence="11" type="synonym">hisG</name>
    <name evidence="14" type="ORF">DSCO28_59570</name>
</gene>
<dbReference type="PANTHER" id="PTHR21403">
    <property type="entry name" value="ATP PHOSPHORIBOSYLTRANSFERASE ATP-PRTASE"/>
    <property type="match status" value="1"/>
</dbReference>
<comment type="function">
    <text evidence="10 11">Catalyzes the condensation of ATP and 5-phosphoribose 1-diphosphate to form N'-(5'-phosphoribosyl)-ATP (PR-ATP). Has a crucial role in the pathway because the rate of histidine biosynthesis seems to be controlled primarily by regulation of HisG enzymatic activity.</text>
</comment>
<keyword evidence="7 11" id="KW-0328">Glycosyltransferase</keyword>
<dbReference type="SUPFAM" id="SSF53850">
    <property type="entry name" value="Periplasmic binding protein-like II"/>
    <property type="match status" value="1"/>
</dbReference>
<evidence type="ECO:0000259" key="13">
    <source>
        <dbReference type="Pfam" id="PF08029"/>
    </source>
</evidence>
<dbReference type="NCBIfam" id="TIGR00070">
    <property type="entry name" value="hisG"/>
    <property type="match status" value="1"/>
</dbReference>
<keyword evidence="8 11" id="KW-0808">Transferase</keyword>
<evidence type="ECO:0000313" key="15">
    <source>
        <dbReference type="Proteomes" id="UP000425960"/>
    </source>
</evidence>
<evidence type="ECO:0000256" key="2">
    <source>
        <dbReference type="ARBA" id="ARBA00004667"/>
    </source>
</evidence>
<dbReference type="NCBIfam" id="TIGR03455">
    <property type="entry name" value="HisG_C-term"/>
    <property type="match status" value="1"/>
</dbReference>
<comment type="similarity">
    <text evidence="3 11">Belongs to the ATP phosphoribosyltransferase family. Long subfamily.</text>
</comment>
<evidence type="ECO:0000256" key="5">
    <source>
        <dbReference type="ARBA" id="ARBA00020998"/>
    </source>
</evidence>
<dbReference type="Pfam" id="PF01634">
    <property type="entry name" value="HisG"/>
    <property type="match status" value="1"/>
</dbReference>
<evidence type="ECO:0000313" key="14">
    <source>
        <dbReference type="EMBL" id="BBO85391.1"/>
    </source>
</evidence>
<dbReference type="CDD" id="cd13591">
    <property type="entry name" value="PBP2_HisGL1"/>
    <property type="match status" value="1"/>
</dbReference>
<keyword evidence="11" id="KW-0547">Nucleotide-binding</keyword>
<dbReference type="InterPro" id="IPR018198">
    <property type="entry name" value="ATP_PRibTrfase_CS"/>
</dbReference>
<keyword evidence="11" id="KW-0067">ATP-binding</keyword>
<evidence type="ECO:0000259" key="12">
    <source>
        <dbReference type="Pfam" id="PF01634"/>
    </source>
</evidence>
<comment type="cofactor">
    <cofactor evidence="11">
        <name>Mg(2+)</name>
        <dbReference type="ChEBI" id="CHEBI:18420"/>
    </cofactor>
</comment>
<evidence type="ECO:0000256" key="6">
    <source>
        <dbReference type="ARBA" id="ARBA00022605"/>
    </source>
</evidence>
<evidence type="ECO:0000256" key="4">
    <source>
        <dbReference type="ARBA" id="ARBA00011946"/>
    </source>
</evidence>
<evidence type="ECO:0000256" key="11">
    <source>
        <dbReference type="HAMAP-Rule" id="MF_00079"/>
    </source>
</evidence>
<evidence type="ECO:0000256" key="8">
    <source>
        <dbReference type="ARBA" id="ARBA00022679"/>
    </source>
</evidence>
<evidence type="ECO:0000256" key="3">
    <source>
        <dbReference type="ARBA" id="ARBA00007955"/>
    </source>
</evidence>
<protein>
    <recommendedName>
        <fullName evidence="5 11">ATP phosphoribosyltransferase</fullName>
        <shortName evidence="11">ATP-PRT</shortName>
        <shortName evidence="11">ATP-PRTase</shortName>
        <ecNumber evidence="4 11">2.4.2.17</ecNumber>
    </recommendedName>
</protein>
<dbReference type="EMBL" id="AP021876">
    <property type="protein sequence ID" value="BBO85391.1"/>
    <property type="molecule type" value="Genomic_DNA"/>
</dbReference>
<comment type="activity regulation">
    <text evidence="11">Feedback inhibited by histidine.</text>
</comment>
<sequence>MLKIALPNKGSLSEDAVQLIREAGYNCRRYSRELIVCDSRNQVEFVFLRPRDIAIYVSKGILDLGVTGRDLTQDSGADVEELLPLGFGRSDFCYAVPADTGLTPDQLAGRRIATSYPQLVSEDLQRRGFQAEIIRLDGAVEISVRLGVADAIADVVQTGRTLHAAGLKVVGPPLLQSEAILVARSQAITANEAVYLFIERIRGIVVAREYVMVEYDIPEAMLEMACVITPGIESPTVSPLSKKGWVAVKSMSRQQDVNPIMDRLTKLGAKGIIVTDIRTCRI</sequence>
<dbReference type="Pfam" id="PF08029">
    <property type="entry name" value="HisG_C"/>
    <property type="match status" value="1"/>
</dbReference>
<dbReference type="InterPro" id="IPR013115">
    <property type="entry name" value="HisG_C"/>
</dbReference>
<dbReference type="GO" id="GO:0003879">
    <property type="term" value="F:ATP phosphoribosyltransferase activity"/>
    <property type="evidence" value="ECO:0007669"/>
    <property type="project" value="UniProtKB-UniRule"/>
</dbReference>
<feature type="domain" description="Histidine biosynthesis HisG C-terminal" evidence="13">
    <location>
        <begin position="207"/>
        <end position="278"/>
    </location>
</feature>
<organism evidence="14 15">
    <name type="scientific">Desulfosarcina ovata subsp. sediminis</name>
    <dbReference type="NCBI Taxonomy" id="885957"/>
    <lineage>
        <taxon>Bacteria</taxon>
        <taxon>Pseudomonadati</taxon>
        <taxon>Thermodesulfobacteriota</taxon>
        <taxon>Desulfobacteria</taxon>
        <taxon>Desulfobacterales</taxon>
        <taxon>Desulfosarcinaceae</taxon>
        <taxon>Desulfosarcina</taxon>
    </lineage>
</organism>
<evidence type="ECO:0000256" key="1">
    <source>
        <dbReference type="ARBA" id="ARBA00000915"/>
    </source>
</evidence>
<evidence type="ECO:0000256" key="10">
    <source>
        <dbReference type="ARBA" id="ARBA00024861"/>
    </source>
</evidence>
<keyword evidence="11" id="KW-0963">Cytoplasm</keyword>
<dbReference type="Gene3D" id="3.30.70.120">
    <property type="match status" value="1"/>
</dbReference>
<dbReference type="GO" id="GO:0000105">
    <property type="term" value="P:L-histidine biosynthetic process"/>
    <property type="evidence" value="ECO:0007669"/>
    <property type="project" value="UniProtKB-UniRule"/>
</dbReference>
<evidence type="ECO:0000256" key="9">
    <source>
        <dbReference type="ARBA" id="ARBA00023102"/>
    </source>
</evidence>
<comment type="subcellular location">
    <subcellularLocation>
        <location evidence="11">Cytoplasm</location>
    </subcellularLocation>
</comment>